<evidence type="ECO:0000313" key="2">
    <source>
        <dbReference type="EMBL" id="MBY30068.1"/>
    </source>
</evidence>
<organism evidence="2">
    <name type="scientific">Schizaphis graminum</name>
    <name type="common">Green bug aphid</name>
    <dbReference type="NCBI Taxonomy" id="13262"/>
    <lineage>
        <taxon>Eukaryota</taxon>
        <taxon>Metazoa</taxon>
        <taxon>Ecdysozoa</taxon>
        <taxon>Arthropoda</taxon>
        <taxon>Hexapoda</taxon>
        <taxon>Insecta</taxon>
        <taxon>Pterygota</taxon>
        <taxon>Neoptera</taxon>
        <taxon>Paraneoptera</taxon>
        <taxon>Hemiptera</taxon>
        <taxon>Sternorrhyncha</taxon>
        <taxon>Aphidomorpha</taxon>
        <taxon>Aphidoidea</taxon>
        <taxon>Aphididae</taxon>
        <taxon>Aphidini</taxon>
        <taxon>Schizaphis</taxon>
    </lineage>
</organism>
<feature type="chain" id="PRO_5015435233" evidence="1">
    <location>
        <begin position="26"/>
        <end position="99"/>
    </location>
</feature>
<sequence>MTATNTGYAFMVLAFSILWMFRTGAESFLQDFQPCTFNPLCSCTKSYDSLGEVHCVDVYFPRIPPAINRSRLSTLHLRNNDLDSIEPYFLVNTERFDRS</sequence>
<accession>A0A2S2PLB7</accession>
<name>A0A2S2PLB7_SCHGA</name>
<evidence type="ECO:0000256" key="1">
    <source>
        <dbReference type="SAM" id="SignalP"/>
    </source>
</evidence>
<dbReference type="EMBL" id="GGMR01017449">
    <property type="protein sequence ID" value="MBY30068.1"/>
    <property type="molecule type" value="Transcribed_RNA"/>
</dbReference>
<feature type="signal peptide" evidence="1">
    <location>
        <begin position="1"/>
        <end position="25"/>
    </location>
</feature>
<dbReference type="AlphaFoldDB" id="A0A2S2PLB7"/>
<protein>
    <submittedName>
        <fullName evidence="2">Chaoptin</fullName>
    </submittedName>
</protein>
<proteinExistence type="predicted"/>
<reference evidence="2" key="1">
    <citation type="submission" date="2018-04" db="EMBL/GenBank/DDBJ databases">
        <title>Transcriptome of Schizaphis graminum biotype I.</title>
        <authorList>
            <person name="Scully E.D."/>
            <person name="Geib S.M."/>
            <person name="Palmer N.A."/>
            <person name="Koch K."/>
            <person name="Bradshaw J."/>
            <person name="Heng-Moss T."/>
            <person name="Sarath G."/>
        </authorList>
    </citation>
    <scope>NUCLEOTIDE SEQUENCE</scope>
</reference>
<gene>
    <name evidence="2" type="primary">chp_3</name>
    <name evidence="2" type="ORF">g.99081</name>
</gene>
<keyword evidence="1" id="KW-0732">Signal</keyword>